<dbReference type="Proteomes" id="UP000590524">
    <property type="component" value="Unassembled WGS sequence"/>
</dbReference>
<proteinExistence type="predicted"/>
<dbReference type="AlphaFoldDB" id="A0A7W6LT35"/>
<sequence>MSFPRPNVSDLELAVLIPELMISLLSLFRSKAPLKLTPTQRFIAMGIFA</sequence>
<reference evidence="1 2" key="1">
    <citation type="submission" date="2020-08" db="EMBL/GenBank/DDBJ databases">
        <title>Genomic Encyclopedia of Type Strains, Phase IV (KMG-IV): sequencing the most valuable type-strain genomes for metagenomic binning, comparative biology and taxonomic classification.</title>
        <authorList>
            <person name="Goeker M."/>
        </authorList>
    </citation>
    <scope>NUCLEOTIDE SEQUENCE [LARGE SCALE GENOMIC DNA]</scope>
    <source>
        <strain evidence="1 2">DSM 19371</strain>
    </source>
</reference>
<gene>
    <name evidence="1" type="ORF">GGQ90_003758</name>
</gene>
<keyword evidence="2" id="KW-1185">Reference proteome</keyword>
<protein>
    <submittedName>
        <fullName evidence="1">Uncharacterized protein</fullName>
    </submittedName>
</protein>
<accession>A0A7W6LT35</accession>
<name>A0A7W6LT35_9SPHN</name>
<evidence type="ECO:0000313" key="1">
    <source>
        <dbReference type="EMBL" id="MBB4149959.1"/>
    </source>
</evidence>
<dbReference type="EMBL" id="JACIEU010000016">
    <property type="protein sequence ID" value="MBB4149959.1"/>
    <property type="molecule type" value="Genomic_DNA"/>
</dbReference>
<organism evidence="1 2">
    <name type="scientific">Sphingobium scionense</name>
    <dbReference type="NCBI Taxonomy" id="1404341"/>
    <lineage>
        <taxon>Bacteria</taxon>
        <taxon>Pseudomonadati</taxon>
        <taxon>Pseudomonadota</taxon>
        <taxon>Alphaproteobacteria</taxon>
        <taxon>Sphingomonadales</taxon>
        <taxon>Sphingomonadaceae</taxon>
        <taxon>Sphingobium</taxon>
    </lineage>
</organism>
<evidence type="ECO:0000313" key="2">
    <source>
        <dbReference type="Proteomes" id="UP000590524"/>
    </source>
</evidence>
<comment type="caution">
    <text evidence="1">The sequence shown here is derived from an EMBL/GenBank/DDBJ whole genome shotgun (WGS) entry which is preliminary data.</text>
</comment>